<sequence>MSTITQLFADSATPTGNLRTLELPGLVLPTGHLVACDPLAHCDPQPFTQACPAGRYPVYLHRLPTENRIAYAELRLSLATVVRWELAVTAEQDPATLAADEIFGYPVSAGLGCFMDHPTVALLAQHDVDLEVQLGDDYVSYYDDYLAEHLENDALAGSEHCLLQPYADQENQVAVFQSGYGDGFYPTYVGLDAAGQPVKFVTEFIDVATAAS</sequence>
<comment type="caution">
    <text evidence="1">The sequence shown here is derived from an EMBL/GenBank/DDBJ whole genome shotgun (WGS) entry which is preliminary data.</text>
</comment>
<keyword evidence="2" id="KW-1185">Reference proteome</keyword>
<name>A0ABW4R1E4_9BACT</name>
<dbReference type="Proteomes" id="UP001597197">
    <property type="component" value="Unassembled WGS sequence"/>
</dbReference>
<dbReference type="InterPro" id="IPR025335">
    <property type="entry name" value="DUF4241"/>
</dbReference>
<dbReference type="Pfam" id="PF14025">
    <property type="entry name" value="DUF4241"/>
    <property type="match status" value="1"/>
</dbReference>
<accession>A0ABW4R1E4</accession>
<evidence type="ECO:0000313" key="1">
    <source>
        <dbReference type="EMBL" id="MFD1875708.1"/>
    </source>
</evidence>
<evidence type="ECO:0000313" key="2">
    <source>
        <dbReference type="Proteomes" id="UP001597197"/>
    </source>
</evidence>
<gene>
    <name evidence="1" type="ORF">ACFSDX_24980</name>
</gene>
<dbReference type="RefSeq" id="WP_382318670.1">
    <property type="nucleotide sequence ID" value="NZ_JBHUFD010000019.1"/>
</dbReference>
<proteinExistence type="predicted"/>
<protein>
    <submittedName>
        <fullName evidence="1">DUF4241 domain-containing protein</fullName>
    </submittedName>
</protein>
<reference evidence="2" key="1">
    <citation type="journal article" date="2019" name="Int. J. Syst. Evol. Microbiol.">
        <title>The Global Catalogue of Microorganisms (GCM) 10K type strain sequencing project: providing services to taxonomists for standard genome sequencing and annotation.</title>
        <authorList>
            <consortium name="The Broad Institute Genomics Platform"/>
            <consortium name="The Broad Institute Genome Sequencing Center for Infectious Disease"/>
            <person name="Wu L."/>
            <person name="Ma J."/>
        </authorList>
    </citation>
    <scope>NUCLEOTIDE SEQUENCE [LARGE SCALE GENOMIC DNA]</scope>
    <source>
        <strain evidence="2">CGMCC 1.15795</strain>
    </source>
</reference>
<organism evidence="1 2">
    <name type="scientific">Hymenobacter bucti</name>
    <dbReference type="NCBI Taxonomy" id="1844114"/>
    <lineage>
        <taxon>Bacteria</taxon>
        <taxon>Pseudomonadati</taxon>
        <taxon>Bacteroidota</taxon>
        <taxon>Cytophagia</taxon>
        <taxon>Cytophagales</taxon>
        <taxon>Hymenobacteraceae</taxon>
        <taxon>Hymenobacter</taxon>
    </lineage>
</organism>
<dbReference type="EMBL" id="JBHUFD010000019">
    <property type="protein sequence ID" value="MFD1875708.1"/>
    <property type="molecule type" value="Genomic_DNA"/>
</dbReference>